<comment type="caution">
    <text evidence="2">The sequence shown here is derived from an EMBL/GenBank/DDBJ whole genome shotgun (WGS) entry which is preliminary data.</text>
</comment>
<accession>A0A5J5ECK1</accession>
<dbReference type="Proteomes" id="UP000326924">
    <property type="component" value="Unassembled WGS sequence"/>
</dbReference>
<gene>
    <name evidence="2" type="ORF">FN846DRAFT_1009336</name>
</gene>
<dbReference type="InParanoid" id="A0A5J5ECK1"/>
<reference evidence="2 3" key="1">
    <citation type="submission" date="2019-09" db="EMBL/GenBank/DDBJ databases">
        <title>Draft genome of the ectomycorrhizal ascomycete Sphaerosporella brunnea.</title>
        <authorList>
            <consortium name="DOE Joint Genome Institute"/>
            <person name="Benucci G.M."/>
            <person name="Marozzi G."/>
            <person name="Antonielli L."/>
            <person name="Sanchez S."/>
            <person name="Marco P."/>
            <person name="Wang X."/>
            <person name="Falini L.B."/>
            <person name="Barry K."/>
            <person name="Haridas S."/>
            <person name="Lipzen A."/>
            <person name="Labutti K."/>
            <person name="Grigoriev I.V."/>
            <person name="Murat C."/>
            <person name="Martin F."/>
            <person name="Albertini E."/>
            <person name="Donnini D."/>
            <person name="Bonito G."/>
        </authorList>
    </citation>
    <scope>NUCLEOTIDE SEQUENCE [LARGE SCALE GENOMIC DNA]</scope>
    <source>
        <strain evidence="2 3">Sb_GMNB300</strain>
    </source>
</reference>
<dbReference type="EMBL" id="VXIS01000593">
    <property type="protein sequence ID" value="KAA8892779.1"/>
    <property type="molecule type" value="Genomic_DNA"/>
</dbReference>
<protein>
    <submittedName>
        <fullName evidence="2">Uncharacterized protein</fullName>
    </submittedName>
</protein>
<keyword evidence="3" id="KW-1185">Reference proteome</keyword>
<proteinExistence type="predicted"/>
<evidence type="ECO:0000313" key="3">
    <source>
        <dbReference type="Proteomes" id="UP000326924"/>
    </source>
</evidence>
<evidence type="ECO:0000256" key="1">
    <source>
        <dbReference type="SAM" id="MobiDB-lite"/>
    </source>
</evidence>
<organism evidence="2 3">
    <name type="scientific">Sphaerosporella brunnea</name>
    <dbReference type="NCBI Taxonomy" id="1250544"/>
    <lineage>
        <taxon>Eukaryota</taxon>
        <taxon>Fungi</taxon>
        <taxon>Dikarya</taxon>
        <taxon>Ascomycota</taxon>
        <taxon>Pezizomycotina</taxon>
        <taxon>Pezizomycetes</taxon>
        <taxon>Pezizales</taxon>
        <taxon>Pyronemataceae</taxon>
        <taxon>Sphaerosporella</taxon>
    </lineage>
</organism>
<name>A0A5J5ECK1_9PEZI</name>
<sequence>MRDMHLSLPLAAHSNLWAGIDAMWLQEAAIFAPNLPVGRVCSGHILGFTTSTARFNVVEAFPGASAASQLRRTLAHRETAVTPAAGCGTQVSVGATGSVHGGTTRTLACVETLELHPRLKRDHANAPRSAAFDTTPYRLNAATVELHQEVPPSDLSPPPAENERQQAADDVCEATPAKASNDRFSDEATQDVGKDTCNSASDSAIDAC</sequence>
<evidence type="ECO:0000313" key="2">
    <source>
        <dbReference type="EMBL" id="KAA8892779.1"/>
    </source>
</evidence>
<feature type="region of interest" description="Disordered" evidence="1">
    <location>
        <begin position="148"/>
        <end position="208"/>
    </location>
</feature>
<dbReference type="AlphaFoldDB" id="A0A5J5ECK1"/>